<evidence type="ECO:0000256" key="4">
    <source>
        <dbReference type="SAM" id="MobiDB-lite"/>
    </source>
</evidence>
<feature type="domain" description="DnaK suppressor protein DksA N-terminal" evidence="6">
    <location>
        <begin position="73"/>
        <end position="141"/>
    </location>
</feature>
<dbReference type="InterPro" id="IPR012784">
    <property type="entry name" value="DksA_RNA_pol-bd"/>
</dbReference>
<dbReference type="PANTHER" id="PTHR33823:SF2">
    <property type="entry name" value="RNA POLYMERASE-BINDING TRANSCRIPTION FACTOR DKSA"/>
    <property type="match status" value="1"/>
</dbReference>
<evidence type="ECO:0000259" key="5">
    <source>
        <dbReference type="Pfam" id="PF01258"/>
    </source>
</evidence>
<keyword evidence="2" id="KW-0863">Zinc-finger</keyword>
<evidence type="ECO:0000256" key="1">
    <source>
        <dbReference type="ARBA" id="ARBA00022723"/>
    </source>
</evidence>
<dbReference type="PANTHER" id="PTHR33823">
    <property type="entry name" value="RNA POLYMERASE-BINDING TRANSCRIPTION FACTOR DKSA-RELATED"/>
    <property type="match status" value="1"/>
</dbReference>
<dbReference type="Pfam" id="PF01258">
    <property type="entry name" value="zf-dskA_traR"/>
    <property type="match status" value="1"/>
</dbReference>
<feature type="domain" description="Zinc finger DksA/TraR C4-type" evidence="5">
    <location>
        <begin position="147"/>
        <end position="181"/>
    </location>
</feature>
<evidence type="ECO:0000256" key="3">
    <source>
        <dbReference type="ARBA" id="ARBA00022833"/>
    </source>
</evidence>
<dbReference type="GO" id="GO:0008270">
    <property type="term" value="F:zinc ion binding"/>
    <property type="evidence" value="ECO:0007669"/>
    <property type="project" value="UniProtKB-KW"/>
</dbReference>
<sequence length="190" mass="22071">MAIKKTKKNSKTTTKKSTSKKTVRKLVQKKAPSKKRSVVKKIRQPSYLGEEAFLATIEPYKLNKKEKYMSAKQKKHFLKILERWKQLLQLEQSRTADKIQNNSNHFADDSDRATHEEGFTLEIKTRERERKLLTKIDRSIKGLSNHDYGFCLNPNCGVEIGIRRLEARPTASLCIDCKTLEEITEKQQYG</sequence>
<dbReference type="SUPFAM" id="SSF109635">
    <property type="entry name" value="DnaK suppressor protein DksA, alpha-hairpin domain"/>
    <property type="match status" value="1"/>
</dbReference>
<evidence type="ECO:0000256" key="2">
    <source>
        <dbReference type="ARBA" id="ARBA00022771"/>
    </source>
</evidence>
<proteinExistence type="predicted"/>
<protein>
    <submittedName>
        <fullName evidence="7">Uncharacterized protein</fullName>
    </submittedName>
</protein>
<evidence type="ECO:0000313" key="7">
    <source>
        <dbReference type="EMBL" id="SUZ85932.1"/>
    </source>
</evidence>
<keyword evidence="1" id="KW-0479">Metal-binding</keyword>
<gene>
    <name evidence="7" type="ORF">METZ01_LOCUS38786</name>
</gene>
<dbReference type="PROSITE" id="PS51128">
    <property type="entry name" value="ZF_DKSA_2"/>
    <property type="match status" value="1"/>
</dbReference>
<reference evidence="7" key="1">
    <citation type="submission" date="2018-05" db="EMBL/GenBank/DDBJ databases">
        <authorList>
            <person name="Lanie J.A."/>
            <person name="Ng W.-L."/>
            <person name="Kazmierczak K.M."/>
            <person name="Andrzejewski T.M."/>
            <person name="Davidsen T.M."/>
            <person name="Wayne K.J."/>
            <person name="Tettelin H."/>
            <person name="Glass J.I."/>
            <person name="Rusch D."/>
            <person name="Podicherti R."/>
            <person name="Tsui H.-C.T."/>
            <person name="Winkler M.E."/>
        </authorList>
    </citation>
    <scope>NUCLEOTIDE SEQUENCE</scope>
</reference>
<name>A0A381R2L9_9ZZZZ</name>
<dbReference type="InterPro" id="IPR048489">
    <property type="entry name" value="DksA_N"/>
</dbReference>
<dbReference type="Gene3D" id="1.20.120.910">
    <property type="entry name" value="DksA, coiled-coil domain"/>
    <property type="match status" value="1"/>
</dbReference>
<dbReference type="NCBIfam" id="TIGR02420">
    <property type="entry name" value="dksA"/>
    <property type="match status" value="1"/>
</dbReference>
<dbReference type="InterPro" id="IPR000962">
    <property type="entry name" value="Znf_DskA_TraR"/>
</dbReference>
<organism evidence="7">
    <name type="scientific">marine metagenome</name>
    <dbReference type="NCBI Taxonomy" id="408172"/>
    <lineage>
        <taxon>unclassified sequences</taxon>
        <taxon>metagenomes</taxon>
        <taxon>ecological metagenomes</taxon>
    </lineage>
</organism>
<evidence type="ECO:0000259" key="6">
    <source>
        <dbReference type="Pfam" id="PF21157"/>
    </source>
</evidence>
<dbReference type="EMBL" id="UINC01001658">
    <property type="protein sequence ID" value="SUZ85932.1"/>
    <property type="molecule type" value="Genomic_DNA"/>
</dbReference>
<accession>A0A381R2L9</accession>
<feature type="region of interest" description="Disordered" evidence="4">
    <location>
        <begin position="1"/>
        <end position="41"/>
    </location>
</feature>
<keyword evidence="3" id="KW-0862">Zinc</keyword>
<dbReference type="Pfam" id="PF21157">
    <property type="entry name" value="DksA_N"/>
    <property type="match status" value="1"/>
</dbReference>
<dbReference type="InterPro" id="IPR037187">
    <property type="entry name" value="DnaK_N"/>
</dbReference>
<dbReference type="SUPFAM" id="SSF57716">
    <property type="entry name" value="Glucocorticoid receptor-like (DNA-binding domain)"/>
    <property type="match status" value="1"/>
</dbReference>
<dbReference type="AlphaFoldDB" id="A0A381R2L9"/>